<name>A0A3D9ZYJ2_9ACTN</name>
<keyword evidence="3" id="KW-1185">Reference proteome</keyword>
<dbReference type="EMBL" id="QUMQ01000001">
    <property type="protein sequence ID" value="REG02238.1"/>
    <property type="molecule type" value="Genomic_DNA"/>
</dbReference>
<organism evidence="2 3">
    <name type="scientific">Asanoa ferruginea</name>
    <dbReference type="NCBI Taxonomy" id="53367"/>
    <lineage>
        <taxon>Bacteria</taxon>
        <taxon>Bacillati</taxon>
        <taxon>Actinomycetota</taxon>
        <taxon>Actinomycetes</taxon>
        <taxon>Micromonosporales</taxon>
        <taxon>Micromonosporaceae</taxon>
        <taxon>Asanoa</taxon>
    </lineage>
</organism>
<proteinExistence type="predicted"/>
<dbReference type="Proteomes" id="UP000256913">
    <property type="component" value="Unassembled WGS sequence"/>
</dbReference>
<feature type="region of interest" description="Disordered" evidence="1">
    <location>
        <begin position="1"/>
        <end position="22"/>
    </location>
</feature>
<protein>
    <submittedName>
        <fullName evidence="2">Uncharacterized protein</fullName>
    </submittedName>
</protein>
<gene>
    <name evidence="2" type="ORF">DFJ67_8330</name>
</gene>
<comment type="caution">
    <text evidence="2">The sequence shown here is derived from an EMBL/GenBank/DDBJ whole genome shotgun (WGS) entry which is preliminary data.</text>
</comment>
<evidence type="ECO:0000256" key="1">
    <source>
        <dbReference type="SAM" id="MobiDB-lite"/>
    </source>
</evidence>
<sequence>MPWSWRYEGADGKPVTGPAETFGSQADAESWIGQTWRDLAGAGVATVVLAEDDRVEYRMPLAPAPATE</sequence>
<dbReference type="AlphaFoldDB" id="A0A3D9ZYJ2"/>
<evidence type="ECO:0000313" key="2">
    <source>
        <dbReference type="EMBL" id="REG02238.1"/>
    </source>
</evidence>
<accession>A0A3D9ZYJ2</accession>
<dbReference type="RefSeq" id="WP_116075079.1">
    <property type="nucleotide sequence ID" value="NZ_BONB01000005.1"/>
</dbReference>
<reference evidence="2 3" key="1">
    <citation type="submission" date="2018-08" db="EMBL/GenBank/DDBJ databases">
        <title>Sequencing the genomes of 1000 actinobacteria strains.</title>
        <authorList>
            <person name="Klenk H.-P."/>
        </authorList>
    </citation>
    <scope>NUCLEOTIDE SEQUENCE [LARGE SCALE GENOMIC DNA]</scope>
    <source>
        <strain evidence="2 3">DSM 44099</strain>
    </source>
</reference>
<dbReference type="OrthoDB" id="3214648at2"/>
<evidence type="ECO:0000313" key="3">
    <source>
        <dbReference type="Proteomes" id="UP000256913"/>
    </source>
</evidence>